<dbReference type="GO" id="GO:1902600">
    <property type="term" value="P:proton transmembrane transport"/>
    <property type="evidence" value="ECO:0007669"/>
    <property type="project" value="InterPro"/>
</dbReference>
<dbReference type="OrthoDB" id="570124at2"/>
<feature type="transmembrane region" description="Helical" evidence="9">
    <location>
        <begin position="150"/>
        <end position="175"/>
    </location>
</feature>
<keyword evidence="6 9" id="KW-1133">Transmembrane helix</keyword>
<keyword evidence="3" id="KW-0050">Antiport</keyword>
<feature type="transmembrane region" description="Helical" evidence="9">
    <location>
        <begin position="89"/>
        <end position="112"/>
    </location>
</feature>
<evidence type="ECO:0000256" key="2">
    <source>
        <dbReference type="ARBA" id="ARBA00022448"/>
    </source>
</evidence>
<feature type="transmembrane region" description="Helical" evidence="9">
    <location>
        <begin position="298"/>
        <end position="314"/>
    </location>
</feature>
<dbReference type="PANTHER" id="PTHR32507:SF0">
    <property type="entry name" value="NA(+)_H(+) ANTIPORTER 2-RELATED"/>
    <property type="match status" value="1"/>
</dbReference>
<organism evidence="12 13">
    <name type="scientific">Hydrogenophilus thermoluteolus</name>
    <name type="common">Pseudomonas hydrogenothermophila</name>
    <dbReference type="NCBI Taxonomy" id="297"/>
    <lineage>
        <taxon>Bacteria</taxon>
        <taxon>Pseudomonadati</taxon>
        <taxon>Pseudomonadota</taxon>
        <taxon>Hydrogenophilia</taxon>
        <taxon>Hydrogenophilales</taxon>
        <taxon>Hydrogenophilaceae</taxon>
        <taxon>Hydrogenophilus</taxon>
    </lineage>
</organism>
<dbReference type="Proteomes" id="UP000262004">
    <property type="component" value="Chromosome"/>
</dbReference>
<dbReference type="InterPro" id="IPR036291">
    <property type="entry name" value="NAD(P)-bd_dom_sf"/>
</dbReference>
<name>A0A2Z6DWK6_HYDTE</name>
<feature type="transmembrane region" description="Helical" evidence="9">
    <location>
        <begin position="274"/>
        <end position="291"/>
    </location>
</feature>
<dbReference type="InterPro" id="IPR038770">
    <property type="entry name" value="Na+/solute_symporter_sf"/>
</dbReference>
<evidence type="ECO:0000256" key="8">
    <source>
        <dbReference type="ARBA" id="ARBA00023136"/>
    </source>
</evidence>
<dbReference type="KEGG" id="htl:HPTL_0568"/>
<comment type="subcellular location">
    <subcellularLocation>
        <location evidence="1">Cell membrane</location>
        <topology evidence="1">Multi-pass membrane protein</topology>
    </subcellularLocation>
</comment>
<evidence type="ECO:0000256" key="3">
    <source>
        <dbReference type="ARBA" id="ARBA00022449"/>
    </source>
</evidence>
<evidence type="ECO:0000313" key="13">
    <source>
        <dbReference type="Proteomes" id="UP000262004"/>
    </source>
</evidence>
<evidence type="ECO:0000256" key="9">
    <source>
        <dbReference type="SAM" id="Phobius"/>
    </source>
</evidence>
<evidence type="ECO:0000256" key="6">
    <source>
        <dbReference type="ARBA" id="ARBA00022989"/>
    </source>
</evidence>
<feature type="transmembrane region" description="Helical" evidence="9">
    <location>
        <begin position="6"/>
        <end position="24"/>
    </location>
</feature>
<feature type="transmembrane region" description="Helical" evidence="9">
    <location>
        <begin position="54"/>
        <end position="77"/>
    </location>
</feature>
<dbReference type="SUPFAM" id="SSF51735">
    <property type="entry name" value="NAD(P)-binding Rossmann-fold domains"/>
    <property type="match status" value="1"/>
</dbReference>
<evidence type="ECO:0000256" key="5">
    <source>
        <dbReference type="ARBA" id="ARBA00022692"/>
    </source>
</evidence>
<evidence type="ECO:0000259" key="11">
    <source>
        <dbReference type="Pfam" id="PF02254"/>
    </source>
</evidence>
<feature type="transmembrane region" description="Helical" evidence="9">
    <location>
        <begin position="367"/>
        <end position="391"/>
    </location>
</feature>
<dbReference type="InterPro" id="IPR006153">
    <property type="entry name" value="Cation/H_exchanger_TM"/>
</dbReference>
<evidence type="ECO:0000256" key="1">
    <source>
        <dbReference type="ARBA" id="ARBA00004651"/>
    </source>
</evidence>
<feature type="domain" description="Cation/H+ exchanger transmembrane" evidence="10">
    <location>
        <begin position="18"/>
        <end position="392"/>
    </location>
</feature>
<keyword evidence="5 9" id="KW-0812">Transmembrane</keyword>
<protein>
    <submittedName>
        <fullName evidence="12">Sodium/hydrogen exchanger</fullName>
    </submittedName>
</protein>
<dbReference type="GO" id="GO:0015297">
    <property type="term" value="F:antiporter activity"/>
    <property type="evidence" value="ECO:0007669"/>
    <property type="project" value="UniProtKB-KW"/>
</dbReference>
<evidence type="ECO:0000259" key="10">
    <source>
        <dbReference type="Pfam" id="PF00999"/>
    </source>
</evidence>
<accession>A0A2Z6DWK6</accession>
<reference evidence="12 13" key="1">
    <citation type="submission" date="2018-04" db="EMBL/GenBank/DDBJ databases">
        <title>Complete genome sequence of Hydrogenophilus thermoluteolus TH-1.</title>
        <authorList>
            <person name="Arai H."/>
        </authorList>
    </citation>
    <scope>NUCLEOTIDE SEQUENCE [LARGE SCALE GENOMIC DNA]</scope>
    <source>
        <strain evidence="12 13">TH-1</strain>
    </source>
</reference>
<evidence type="ECO:0000313" key="12">
    <source>
        <dbReference type="EMBL" id="BBD76836.1"/>
    </source>
</evidence>
<feature type="domain" description="RCK N-terminal" evidence="11">
    <location>
        <begin position="404"/>
        <end position="496"/>
    </location>
</feature>
<dbReference type="AlphaFoldDB" id="A0A2Z6DWK6"/>
<keyword evidence="13" id="KW-1185">Reference proteome</keyword>
<evidence type="ECO:0000256" key="7">
    <source>
        <dbReference type="ARBA" id="ARBA00023065"/>
    </source>
</evidence>
<dbReference type="Gene3D" id="3.40.50.720">
    <property type="entry name" value="NAD(P)-binding Rossmann-like Domain"/>
    <property type="match status" value="1"/>
</dbReference>
<dbReference type="GO" id="GO:0005886">
    <property type="term" value="C:plasma membrane"/>
    <property type="evidence" value="ECO:0007669"/>
    <property type="project" value="UniProtKB-SubCell"/>
</dbReference>
<dbReference type="GO" id="GO:0006813">
    <property type="term" value="P:potassium ion transport"/>
    <property type="evidence" value="ECO:0007669"/>
    <property type="project" value="InterPro"/>
</dbReference>
<feature type="transmembrane region" description="Helical" evidence="9">
    <location>
        <begin position="187"/>
        <end position="209"/>
    </location>
</feature>
<dbReference type="PANTHER" id="PTHR32507">
    <property type="entry name" value="NA(+)/H(+) ANTIPORTER 1"/>
    <property type="match status" value="1"/>
</dbReference>
<feature type="transmembrane region" description="Helical" evidence="9">
    <location>
        <begin position="221"/>
        <end position="242"/>
    </location>
</feature>
<dbReference type="EMBL" id="AP018558">
    <property type="protein sequence ID" value="BBD76836.1"/>
    <property type="molecule type" value="Genomic_DNA"/>
</dbReference>
<keyword evidence="4" id="KW-1003">Cell membrane</keyword>
<sequence length="625" mass="66514">MNETVFLTLSGIVASGIFAQWLAWRTNIPAILFLLLLGIVAGPITGILDPDALFGDLLFPMVSLAVAVILFEGSLTLRFAEVRGLSHVIWRLVSVGMLVTWAVASGAAYLFVDLSPGLAALFGALVVVTGPTVIVPLLRSVRPKRAIATILRWEGIVIDPIGALLAVLVFEFLVMSARAQGAPWTDIFWLFAKVVAAGALLGFIGGQFLGQLLRRHLLPEYLINAVVLALVVTVFTISNVLAHESGLLAVTVMGIRLANMRGVPLDNVLDFKETLTILFISVLFIVLAARIDFATMGAVGFGALLVLAAIQFVAQPLKVWVSAIGSPLRWQEKLLIAWIGPRGIVAAAISGLFAFRLQAEGIAGAETIVPLTFIVIVGTVLIASLTAAPLARRLGVAEPEPKGVLIVGAHAFARALAQVLVKLGYRVILADTDYLAIRQARMSGLETFFGNPVSEAADRKLDLSDINFLLALSPSPELNALAVLRYEREFGTGNVFVLQTEGERSGSAKARLTEEVLGRRLFGETVTLEQLLSWVEGGGKISTTKLTETFDWAAYQKRLGTRGVVLLTVTPSGLLKVVDDHFALKPGAGWTVVALLAPEAVTALDEVASTTPPADPHTAAPAPSA</sequence>
<proteinExistence type="predicted"/>
<feature type="transmembrane region" description="Helical" evidence="9">
    <location>
        <begin position="31"/>
        <end position="48"/>
    </location>
</feature>
<keyword evidence="8 9" id="KW-0472">Membrane</keyword>
<feature type="transmembrane region" description="Helical" evidence="9">
    <location>
        <begin position="334"/>
        <end position="355"/>
    </location>
</feature>
<dbReference type="Gene3D" id="1.20.1530.20">
    <property type="match status" value="1"/>
</dbReference>
<gene>
    <name evidence="12" type="ORF">HPTL_0568</name>
</gene>
<dbReference type="InterPro" id="IPR003148">
    <property type="entry name" value="RCK_N"/>
</dbReference>
<dbReference type="Pfam" id="PF00999">
    <property type="entry name" value="Na_H_Exchanger"/>
    <property type="match status" value="1"/>
</dbReference>
<keyword evidence="7" id="KW-0406">Ion transport</keyword>
<feature type="transmembrane region" description="Helical" evidence="9">
    <location>
        <begin position="118"/>
        <end position="138"/>
    </location>
</feature>
<keyword evidence="2" id="KW-0813">Transport</keyword>
<evidence type="ECO:0000256" key="4">
    <source>
        <dbReference type="ARBA" id="ARBA00022475"/>
    </source>
</evidence>
<dbReference type="Pfam" id="PF02254">
    <property type="entry name" value="TrkA_N"/>
    <property type="match status" value="1"/>
</dbReference>
<dbReference type="RefSeq" id="WP_119334641.1">
    <property type="nucleotide sequence ID" value="NZ_AP018558.1"/>
</dbReference>